<dbReference type="EMBL" id="CAMXCT020000244">
    <property type="protein sequence ID" value="CAL1129475.1"/>
    <property type="molecule type" value="Genomic_DNA"/>
</dbReference>
<feature type="signal peptide" evidence="1">
    <location>
        <begin position="1"/>
        <end position="17"/>
    </location>
</feature>
<dbReference type="Gene3D" id="2.60.120.590">
    <property type="entry name" value="Alpha-ketoglutarate-dependent dioxygenase AlkB-like"/>
    <property type="match status" value="1"/>
</dbReference>
<sequence length="516" mass="56162">MGLGLSIAGAPVAVTVAAVAPLRSASCASPPRVFSRQVSTSFTFKGSQLPLLCAGVASLRGLCGGGEKRRPARRCIARRCNAVAVLEVSPDEAQKLVPGLRFFPDFLSEEEGEALASYLDHSPPAWRKEQFGVPTLYNVKHFGVLGSLRPRMVRLPDPSKGEVDLPEDGILGEVATRLGKKGKPWSSCLKSFKPNEANVNDYRRSESSQLLMHWDDRGLYEEAVCSVSVLGECIMTFQPTGRSNFRSSEGDAEAEGGRAVRLVVPARSLLLLKGAARYEWQHGIPGADDLLTERRVAIIFRRVRGVPVPSAGLSEGKPSRPAIPQRAMVISTNWPDPDVSAAGRVTSLRLQMLRGWLGDEAALTFASPARPGNSQGKLSETHDLTCIRIKTNDHSSVLSALEAAGNPELVIFDGFNAEERFGHYVREALPNSMRVLDMQDFHALRLGRERLIAAGAADVATFLPSAEDEDLQRELAALQRCDAILAISRHEERLLVETWTSAVEGLCGALRLSWKR</sequence>
<evidence type="ECO:0000313" key="5">
    <source>
        <dbReference type="Proteomes" id="UP001152797"/>
    </source>
</evidence>
<name>A0A9P1FIS1_9DINO</name>
<dbReference type="PANTHER" id="PTHR12463:SF1">
    <property type="entry name" value="2-OXOGLUTARATE AND FE-DEPENDENT OXYGENASE FAMILY PROTEIN"/>
    <property type="match status" value="1"/>
</dbReference>
<evidence type="ECO:0000259" key="2">
    <source>
        <dbReference type="Pfam" id="PF13532"/>
    </source>
</evidence>
<dbReference type="Proteomes" id="UP001152797">
    <property type="component" value="Unassembled WGS sequence"/>
</dbReference>
<dbReference type="EMBL" id="CAMXCT010000244">
    <property type="protein sequence ID" value="CAI3976100.1"/>
    <property type="molecule type" value="Genomic_DNA"/>
</dbReference>
<dbReference type="AlphaFoldDB" id="A0A9P1FIS1"/>
<dbReference type="OrthoDB" id="426882at2759"/>
<proteinExistence type="predicted"/>
<dbReference type="PANTHER" id="PTHR12463">
    <property type="entry name" value="OXYGENASE-RELATED"/>
    <property type="match status" value="1"/>
</dbReference>
<dbReference type="GO" id="GO:0070988">
    <property type="term" value="P:demethylation"/>
    <property type="evidence" value="ECO:0007669"/>
    <property type="project" value="InterPro"/>
</dbReference>
<reference evidence="4 5" key="2">
    <citation type="submission" date="2024-05" db="EMBL/GenBank/DDBJ databases">
        <authorList>
            <person name="Chen Y."/>
            <person name="Shah S."/>
            <person name="Dougan E. K."/>
            <person name="Thang M."/>
            <person name="Chan C."/>
        </authorList>
    </citation>
    <scope>NUCLEOTIDE SEQUENCE [LARGE SCALE GENOMIC DNA]</scope>
</reference>
<dbReference type="SUPFAM" id="SSF51197">
    <property type="entry name" value="Clavaminate synthase-like"/>
    <property type="match status" value="1"/>
</dbReference>
<dbReference type="GO" id="GO:0032451">
    <property type="term" value="F:demethylase activity"/>
    <property type="evidence" value="ECO:0007669"/>
    <property type="project" value="TreeGrafter"/>
</dbReference>
<feature type="chain" id="PRO_5043271894" description="Alpha-ketoglutarate-dependent dioxygenase AlkB-like domain-containing protein" evidence="1">
    <location>
        <begin position="18"/>
        <end position="516"/>
    </location>
</feature>
<reference evidence="3" key="1">
    <citation type="submission" date="2022-10" db="EMBL/GenBank/DDBJ databases">
        <authorList>
            <person name="Chen Y."/>
            <person name="Dougan E. K."/>
            <person name="Chan C."/>
            <person name="Rhodes N."/>
            <person name="Thang M."/>
        </authorList>
    </citation>
    <scope>NUCLEOTIDE SEQUENCE</scope>
</reference>
<evidence type="ECO:0000313" key="3">
    <source>
        <dbReference type="EMBL" id="CAI3976100.1"/>
    </source>
</evidence>
<dbReference type="InterPro" id="IPR037151">
    <property type="entry name" value="AlkB-like_sf"/>
</dbReference>
<organism evidence="3">
    <name type="scientific">Cladocopium goreaui</name>
    <dbReference type="NCBI Taxonomy" id="2562237"/>
    <lineage>
        <taxon>Eukaryota</taxon>
        <taxon>Sar</taxon>
        <taxon>Alveolata</taxon>
        <taxon>Dinophyceae</taxon>
        <taxon>Suessiales</taxon>
        <taxon>Symbiodiniaceae</taxon>
        <taxon>Cladocopium</taxon>
    </lineage>
</organism>
<protein>
    <recommendedName>
        <fullName evidence="2">Alpha-ketoglutarate-dependent dioxygenase AlkB-like domain-containing protein</fullName>
    </recommendedName>
</protein>
<feature type="domain" description="Alpha-ketoglutarate-dependent dioxygenase AlkB-like" evidence="2">
    <location>
        <begin position="99"/>
        <end position="301"/>
    </location>
</feature>
<keyword evidence="5" id="KW-1185">Reference proteome</keyword>
<dbReference type="InterPro" id="IPR032857">
    <property type="entry name" value="ALKBH4"/>
</dbReference>
<dbReference type="GO" id="GO:0016491">
    <property type="term" value="F:oxidoreductase activity"/>
    <property type="evidence" value="ECO:0007669"/>
    <property type="project" value="TreeGrafter"/>
</dbReference>
<accession>A0A9P1FIS1</accession>
<evidence type="ECO:0000313" key="4">
    <source>
        <dbReference type="EMBL" id="CAL4763412.1"/>
    </source>
</evidence>
<dbReference type="EMBL" id="CAMXCT030000244">
    <property type="protein sequence ID" value="CAL4763412.1"/>
    <property type="molecule type" value="Genomic_DNA"/>
</dbReference>
<dbReference type="InterPro" id="IPR027450">
    <property type="entry name" value="AlkB-like"/>
</dbReference>
<dbReference type="Pfam" id="PF13532">
    <property type="entry name" value="2OG-FeII_Oxy_2"/>
    <property type="match status" value="1"/>
</dbReference>
<gene>
    <name evidence="3" type="ORF">C1SCF055_LOCUS4353</name>
</gene>
<evidence type="ECO:0000256" key="1">
    <source>
        <dbReference type="SAM" id="SignalP"/>
    </source>
</evidence>
<keyword evidence="1" id="KW-0732">Signal</keyword>
<comment type="caution">
    <text evidence="3">The sequence shown here is derived from an EMBL/GenBank/DDBJ whole genome shotgun (WGS) entry which is preliminary data.</text>
</comment>